<reference evidence="1 2" key="1">
    <citation type="journal article" date="2018" name="Front. Plant Sci.">
        <title>Red Clover (Trifolium pratense) and Zigzag Clover (T. medium) - A Picture of Genomic Similarities and Differences.</title>
        <authorList>
            <person name="Dluhosova J."/>
            <person name="Istvanek J."/>
            <person name="Nedelnik J."/>
            <person name="Repkova J."/>
        </authorList>
    </citation>
    <scope>NUCLEOTIDE SEQUENCE [LARGE SCALE GENOMIC DNA]</scope>
    <source>
        <strain evidence="2">cv. 10/8</strain>
        <tissue evidence="1">Leaf</tissue>
    </source>
</reference>
<dbReference type="Proteomes" id="UP000265520">
    <property type="component" value="Unassembled WGS sequence"/>
</dbReference>
<sequence>MASNVASFKLASFTVAPEESSGTFPPPVFRGTVGRPRRVCPPLGWGEEPPASKSTTWLEELPSFFKTFEGLTTSPSSLNLIVLLMFLGQVSGDQYALLV</sequence>
<evidence type="ECO:0000313" key="2">
    <source>
        <dbReference type="Proteomes" id="UP000265520"/>
    </source>
</evidence>
<proteinExistence type="predicted"/>
<accession>A0A392RG97</accession>
<dbReference type="EMBL" id="LXQA010221503">
    <property type="protein sequence ID" value="MCI35237.1"/>
    <property type="molecule type" value="Genomic_DNA"/>
</dbReference>
<keyword evidence="2" id="KW-1185">Reference proteome</keyword>
<name>A0A392RG97_9FABA</name>
<dbReference type="AlphaFoldDB" id="A0A392RG97"/>
<protein>
    <submittedName>
        <fullName evidence="1">Uncharacterized protein</fullName>
    </submittedName>
</protein>
<organism evidence="1 2">
    <name type="scientific">Trifolium medium</name>
    <dbReference type="NCBI Taxonomy" id="97028"/>
    <lineage>
        <taxon>Eukaryota</taxon>
        <taxon>Viridiplantae</taxon>
        <taxon>Streptophyta</taxon>
        <taxon>Embryophyta</taxon>
        <taxon>Tracheophyta</taxon>
        <taxon>Spermatophyta</taxon>
        <taxon>Magnoliopsida</taxon>
        <taxon>eudicotyledons</taxon>
        <taxon>Gunneridae</taxon>
        <taxon>Pentapetalae</taxon>
        <taxon>rosids</taxon>
        <taxon>fabids</taxon>
        <taxon>Fabales</taxon>
        <taxon>Fabaceae</taxon>
        <taxon>Papilionoideae</taxon>
        <taxon>50 kb inversion clade</taxon>
        <taxon>NPAAA clade</taxon>
        <taxon>Hologalegina</taxon>
        <taxon>IRL clade</taxon>
        <taxon>Trifolieae</taxon>
        <taxon>Trifolium</taxon>
    </lineage>
</organism>
<comment type="caution">
    <text evidence="1">The sequence shown here is derived from an EMBL/GenBank/DDBJ whole genome shotgun (WGS) entry which is preliminary data.</text>
</comment>
<evidence type="ECO:0000313" key="1">
    <source>
        <dbReference type="EMBL" id="MCI35237.1"/>
    </source>
</evidence>